<dbReference type="InterPro" id="IPR027417">
    <property type="entry name" value="P-loop_NTPase"/>
</dbReference>
<evidence type="ECO:0000256" key="4">
    <source>
        <dbReference type="ARBA" id="ARBA00022490"/>
    </source>
</evidence>
<keyword evidence="9" id="KW-0460">Magnesium</keyword>
<dbReference type="GO" id="GO:0002949">
    <property type="term" value="P:tRNA threonylcarbamoyladenosine modification"/>
    <property type="evidence" value="ECO:0007669"/>
    <property type="project" value="InterPro"/>
</dbReference>
<evidence type="ECO:0000256" key="10">
    <source>
        <dbReference type="ARBA" id="ARBA00032441"/>
    </source>
</evidence>
<dbReference type="Pfam" id="PF02367">
    <property type="entry name" value="TsaE"/>
    <property type="match status" value="1"/>
</dbReference>
<dbReference type="Gene3D" id="3.40.50.300">
    <property type="entry name" value="P-loop containing nucleotide triphosphate hydrolases"/>
    <property type="match status" value="1"/>
</dbReference>
<evidence type="ECO:0000256" key="5">
    <source>
        <dbReference type="ARBA" id="ARBA00022694"/>
    </source>
</evidence>
<organism evidence="11">
    <name type="scientific">Paulinella micropora</name>
    <dbReference type="NCBI Taxonomy" id="1928728"/>
    <lineage>
        <taxon>Eukaryota</taxon>
        <taxon>Sar</taxon>
        <taxon>Rhizaria</taxon>
        <taxon>Cercozoa</taxon>
        <taxon>Imbricatea</taxon>
        <taxon>Silicofilosea</taxon>
        <taxon>Euglyphida</taxon>
        <taxon>Paulinellidae</taxon>
        <taxon>Paulinella</taxon>
    </lineage>
</organism>
<comment type="similarity">
    <text evidence="2">Belongs to the TsaE family.</text>
</comment>
<keyword evidence="8" id="KW-0067">ATP-binding</keyword>
<dbReference type="GO" id="GO:0005524">
    <property type="term" value="F:ATP binding"/>
    <property type="evidence" value="ECO:0007669"/>
    <property type="project" value="UniProtKB-KW"/>
</dbReference>
<accession>A0A385I0D4</accession>
<dbReference type="GO" id="GO:0005737">
    <property type="term" value="C:cytoplasm"/>
    <property type="evidence" value="ECO:0007669"/>
    <property type="project" value="UniProtKB-SubCell"/>
</dbReference>
<evidence type="ECO:0000256" key="6">
    <source>
        <dbReference type="ARBA" id="ARBA00022723"/>
    </source>
</evidence>
<evidence type="ECO:0000256" key="9">
    <source>
        <dbReference type="ARBA" id="ARBA00022842"/>
    </source>
</evidence>
<sequence length="153" mass="17413">MEHWLKNIYATHCLGIELAQPLLTDLTVANDIPPTVFLSGNLGAGKTCLVQGLARGLNIFESVTSPTFTLSQWYTGRINNNIIQLKHIDLYRLENSKMADEFFAEENYEVIGSNTIIVVEWPERLSIIPKYCWSVQLYIEEKGRRVSIKAPKQ</sequence>
<comment type="subcellular location">
    <subcellularLocation>
        <location evidence="1">Cytoplasm</location>
    </subcellularLocation>
</comment>
<name>A0A385I0D4_9EUKA</name>
<dbReference type="PANTHER" id="PTHR33540:SF2">
    <property type="entry name" value="TRNA THREONYLCARBAMOYLADENOSINE BIOSYNTHESIS PROTEIN TSAE"/>
    <property type="match status" value="1"/>
</dbReference>
<evidence type="ECO:0000256" key="3">
    <source>
        <dbReference type="ARBA" id="ARBA00019010"/>
    </source>
</evidence>
<evidence type="ECO:0000256" key="7">
    <source>
        <dbReference type="ARBA" id="ARBA00022741"/>
    </source>
</evidence>
<keyword evidence="6" id="KW-0479">Metal-binding</keyword>
<dbReference type="PANTHER" id="PTHR33540">
    <property type="entry name" value="TRNA THREONYLCARBAMOYLADENOSINE BIOSYNTHESIS PROTEIN TSAE"/>
    <property type="match status" value="1"/>
</dbReference>
<reference evidence="11" key="1">
    <citation type="submission" date="2018-02" db="EMBL/GenBank/DDBJ databases">
        <title>Genome reduction pattern in chromatophore genome of Paulinella.</title>
        <authorList>
            <person name="Lhee D."/>
            <person name="Yoon H.S."/>
        </authorList>
    </citation>
    <scope>NUCLEOTIDE SEQUENCE</scope>
    <source>
        <strain evidence="11">NZ27</strain>
    </source>
</reference>
<dbReference type="InterPro" id="IPR003442">
    <property type="entry name" value="T6A_TsaE"/>
</dbReference>
<geneLocation type="plastid" evidence="11"/>
<keyword evidence="4" id="KW-0963">Cytoplasm</keyword>
<evidence type="ECO:0000256" key="1">
    <source>
        <dbReference type="ARBA" id="ARBA00004496"/>
    </source>
</evidence>
<keyword evidence="11" id="KW-0934">Plastid</keyword>
<dbReference type="SUPFAM" id="SSF52540">
    <property type="entry name" value="P-loop containing nucleoside triphosphate hydrolases"/>
    <property type="match status" value="1"/>
</dbReference>
<keyword evidence="5" id="KW-0819">tRNA processing</keyword>
<gene>
    <name evidence="11" type="ORF">PMNZ_451</name>
</gene>
<protein>
    <recommendedName>
        <fullName evidence="3">tRNA threonylcarbamoyladenosine biosynthesis protein TsaE</fullName>
    </recommendedName>
    <alternativeName>
        <fullName evidence="10">t(6)A37 threonylcarbamoyladenosine biosynthesis protein TsaE</fullName>
    </alternativeName>
</protein>
<dbReference type="AlphaFoldDB" id="A0A385I0D4"/>
<evidence type="ECO:0000256" key="8">
    <source>
        <dbReference type="ARBA" id="ARBA00022840"/>
    </source>
</evidence>
<dbReference type="GO" id="GO:0046872">
    <property type="term" value="F:metal ion binding"/>
    <property type="evidence" value="ECO:0007669"/>
    <property type="project" value="UniProtKB-KW"/>
</dbReference>
<proteinExistence type="inferred from homology"/>
<keyword evidence="7" id="KW-0547">Nucleotide-binding</keyword>
<evidence type="ECO:0000313" key="11">
    <source>
        <dbReference type="EMBL" id="AXY63393.1"/>
    </source>
</evidence>
<dbReference type="EMBL" id="MG976688">
    <property type="protein sequence ID" value="AXY63393.1"/>
    <property type="molecule type" value="Genomic_DNA"/>
</dbReference>
<dbReference type="NCBIfam" id="TIGR00150">
    <property type="entry name" value="T6A_YjeE"/>
    <property type="match status" value="1"/>
</dbReference>
<evidence type="ECO:0000256" key="2">
    <source>
        <dbReference type="ARBA" id="ARBA00007599"/>
    </source>
</evidence>